<evidence type="ECO:0000259" key="3">
    <source>
        <dbReference type="Pfam" id="PF02826"/>
    </source>
</evidence>
<dbReference type="SUPFAM" id="SSF52283">
    <property type="entry name" value="Formate/glycerate dehydrogenase catalytic domain-like"/>
    <property type="match status" value="1"/>
</dbReference>
<evidence type="ECO:0000256" key="1">
    <source>
        <dbReference type="ARBA" id="ARBA00023002"/>
    </source>
</evidence>
<name>A0A0B6F6F6_9CORY</name>
<dbReference type="Pfam" id="PF02826">
    <property type="entry name" value="2-Hacid_dh_C"/>
    <property type="match status" value="1"/>
</dbReference>
<dbReference type="Proteomes" id="UP000031890">
    <property type="component" value="Chromosome"/>
</dbReference>
<dbReference type="OrthoDB" id="4324715at2"/>
<dbReference type="EMBL" id="CP010827">
    <property type="protein sequence ID" value="AJI79581.1"/>
    <property type="molecule type" value="Genomic_DNA"/>
</dbReference>
<dbReference type="SUPFAM" id="SSF51735">
    <property type="entry name" value="NAD(P)-binding Rossmann-fold domains"/>
    <property type="match status" value="1"/>
</dbReference>
<keyword evidence="1" id="KW-0560">Oxidoreductase</keyword>
<dbReference type="RefSeq" id="WP_042531957.1">
    <property type="nucleotide sequence ID" value="NZ_CP010827.1"/>
</dbReference>
<dbReference type="CDD" id="cd12159">
    <property type="entry name" value="2-Hacid_dh_2"/>
    <property type="match status" value="1"/>
</dbReference>
<feature type="domain" description="D-isomer specific 2-hydroxyacid dehydrogenase NAD-binding" evidence="3">
    <location>
        <begin position="105"/>
        <end position="272"/>
    </location>
</feature>
<protein>
    <submittedName>
        <fullName evidence="4">Phosphoglycerate dehydrogenase-like oxidoreductase</fullName>
    </submittedName>
</protein>
<dbReference type="KEGG" id="csx:CSING_10345"/>
<dbReference type="STRING" id="161899.CSING_10345"/>
<dbReference type="Gene3D" id="3.40.50.720">
    <property type="entry name" value="NAD(P)-binding Rossmann-like Domain"/>
    <property type="match status" value="2"/>
</dbReference>
<keyword evidence="2" id="KW-0520">NAD</keyword>
<organism evidence="4 5">
    <name type="scientific">Corynebacterium singulare</name>
    <dbReference type="NCBI Taxonomy" id="161899"/>
    <lineage>
        <taxon>Bacteria</taxon>
        <taxon>Bacillati</taxon>
        <taxon>Actinomycetota</taxon>
        <taxon>Actinomycetes</taxon>
        <taxon>Mycobacteriales</taxon>
        <taxon>Corynebacteriaceae</taxon>
        <taxon>Corynebacterium</taxon>
    </lineage>
</organism>
<dbReference type="InterPro" id="IPR036291">
    <property type="entry name" value="NAD(P)-bd_dom_sf"/>
</dbReference>
<evidence type="ECO:0000256" key="2">
    <source>
        <dbReference type="ARBA" id="ARBA00023027"/>
    </source>
</evidence>
<dbReference type="HOGENOM" id="CLU_019796_1_0_11"/>
<dbReference type="AlphaFoldDB" id="A0A0B6F6F6"/>
<dbReference type="GO" id="GO:0016491">
    <property type="term" value="F:oxidoreductase activity"/>
    <property type="evidence" value="ECO:0007669"/>
    <property type="project" value="UniProtKB-KW"/>
</dbReference>
<dbReference type="InterPro" id="IPR006140">
    <property type="entry name" value="D-isomer_DH_NAD-bd"/>
</dbReference>
<proteinExistence type="predicted"/>
<dbReference type="PANTHER" id="PTHR43333:SF1">
    <property type="entry name" value="D-ISOMER SPECIFIC 2-HYDROXYACID DEHYDROGENASE NAD-BINDING DOMAIN-CONTAINING PROTEIN"/>
    <property type="match status" value="1"/>
</dbReference>
<gene>
    <name evidence="4" type="ORF">CSING_10345</name>
</gene>
<evidence type="ECO:0000313" key="4">
    <source>
        <dbReference type="EMBL" id="AJI79581.1"/>
    </source>
</evidence>
<dbReference type="PANTHER" id="PTHR43333">
    <property type="entry name" value="2-HACID_DH_C DOMAIN-CONTAINING PROTEIN"/>
    <property type="match status" value="1"/>
</dbReference>
<sequence>MRYYMGPDVWESTVRDIDAAGHERVESLAEAEVFINTSSSPEDVPELPSSIQWVQYCFTGVNHLIDAGIIRDGGVPWCNSAGAFAKPVAESALGLLLSQAHHHKAFALAKSWSVSKELDESQAWLYDQQGPKHVLIVGAGGIGKQLIAYLKPFGVRITAVNRSGRVVDGADATIPIERVDEVWSEADFVINILPTTTATEHFFDAAVFRAMKDSALFINVGRGSTVVTDDLVNALREGHIAGAGLEVVDPEPLPDGHPLYDLPNATMTPHMGASFQVAEHHMGAIFNANAAAWERGDPMPTRVDPRAGY</sequence>
<dbReference type="GO" id="GO:0051287">
    <property type="term" value="F:NAD binding"/>
    <property type="evidence" value="ECO:0007669"/>
    <property type="project" value="InterPro"/>
</dbReference>
<evidence type="ECO:0000313" key="5">
    <source>
        <dbReference type="Proteomes" id="UP000031890"/>
    </source>
</evidence>
<reference evidence="4 5" key="1">
    <citation type="journal article" date="2015" name="Genome Announc.">
        <title>Complete Genome Sequence and Annotation of Corynebacterium singulare DSM 44357, Isolated from a Human Semen Specimen.</title>
        <authorList>
            <person name="Merten M."/>
            <person name="Brinkrolf K."/>
            <person name="Albersmeier A."/>
            <person name="Kutter Y."/>
            <person name="Ruckert C."/>
            <person name="Tauch A."/>
        </authorList>
    </citation>
    <scope>NUCLEOTIDE SEQUENCE [LARGE SCALE GENOMIC DNA]</scope>
    <source>
        <strain evidence="4">IBS B52218</strain>
    </source>
</reference>
<accession>A0A0B6F6F6</accession>